<dbReference type="Proteomes" id="UP000541810">
    <property type="component" value="Unassembled WGS sequence"/>
</dbReference>
<dbReference type="InterPro" id="IPR011330">
    <property type="entry name" value="Glyco_hydro/deAcase_b/a-brl"/>
</dbReference>
<dbReference type="Pfam" id="PF01522">
    <property type="entry name" value="Polysacc_deac_1"/>
    <property type="match status" value="1"/>
</dbReference>
<dbReference type="GO" id="GO:0016810">
    <property type="term" value="F:hydrolase activity, acting on carbon-nitrogen (but not peptide) bonds"/>
    <property type="evidence" value="ECO:0007669"/>
    <property type="project" value="InterPro"/>
</dbReference>
<accession>A0A7X0HBK4</accession>
<protein>
    <submittedName>
        <fullName evidence="2">Peptidoglycan/xylan/chitin deacetylase (PgdA/CDA1 family)</fullName>
    </submittedName>
</protein>
<name>A0A7X0HBK4_9BACT</name>
<evidence type="ECO:0000313" key="2">
    <source>
        <dbReference type="EMBL" id="MBB6431706.1"/>
    </source>
</evidence>
<keyword evidence="3" id="KW-1185">Reference proteome</keyword>
<comment type="caution">
    <text evidence="2">The sequence shown here is derived from an EMBL/GenBank/DDBJ whole genome shotgun (WGS) entry which is preliminary data.</text>
</comment>
<evidence type="ECO:0000259" key="1">
    <source>
        <dbReference type="Pfam" id="PF01522"/>
    </source>
</evidence>
<evidence type="ECO:0000313" key="3">
    <source>
        <dbReference type="Proteomes" id="UP000541810"/>
    </source>
</evidence>
<dbReference type="EMBL" id="JACHGY010000002">
    <property type="protein sequence ID" value="MBB6431706.1"/>
    <property type="molecule type" value="Genomic_DNA"/>
</dbReference>
<dbReference type="GO" id="GO:0005975">
    <property type="term" value="P:carbohydrate metabolic process"/>
    <property type="evidence" value="ECO:0007669"/>
    <property type="project" value="InterPro"/>
</dbReference>
<gene>
    <name evidence="2" type="ORF">HNQ40_003589</name>
</gene>
<sequence>MRKTTQVSFIFDDGFEQSCLRVAELFETRGLHATFAVMAKPEGFLDEFPKGDFELWNQFQARGHGIHPHGLDHSDLAAIPYSEATAKIDECLAYFAEHLDGFSAADTPYHLTYNRSTPEVEQYLLQRVAAIRTCGDGQPTDGLNDDQAIDRRSFTSAWHGPEPCDDHLLATLKNAEDSDAPLLLYMLHGLDQEGWGPISDNGLQRALDFIQASKTLDYRPLDALLPKRSPS</sequence>
<organism evidence="2 3">
    <name type="scientific">Algisphaera agarilytica</name>
    <dbReference type="NCBI Taxonomy" id="1385975"/>
    <lineage>
        <taxon>Bacteria</taxon>
        <taxon>Pseudomonadati</taxon>
        <taxon>Planctomycetota</taxon>
        <taxon>Phycisphaerae</taxon>
        <taxon>Phycisphaerales</taxon>
        <taxon>Phycisphaeraceae</taxon>
        <taxon>Algisphaera</taxon>
    </lineage>
</organism>
<dbReference type="RefSeq" id="WP_184679300.1">
    <property type="nucleotide sequence ID" value="NZ_JACHGY010000002.1"/>
</dbReference>
<dbReference type="InterPro" id="IPR002509">
    <property type="entry name" value="NODB_dom"/>
</dbReference>
<reference evidence="2 3" key="1">
    <citation type="submission" date="2020-08" db="EMBL/GenBank/DDBJ databases">
        <title>Genomic Encyclopedia of Type Strains, Phase IV (KMG-IV): sequencing the most valuable type-strain genomes for metagenomic binning, comparative biology and taxonomic classification.</title>
        <authorList>
            <person name="Goeker M."/>
        </authorList>
    </citation>
    <scope>NUCLEOTIDE SEQUENCE [LARGE SCALE GENOMIC DNA]</scope>
    <source>
        <strain evidence="2 3">DSM 103725</strain>
    </source>
</reference>
<proteinExistence type="predicted"/>
<dbReference type="SUPFAM" id="SSF88713">
    <property type="entry name" value="Glycoside hydrolase/deacetylase"/>
    <property type="match status" value="1"/>
</dbReference>
<feature type="domain" description="NodB homology" evidence="1">
    <location>
        <begin position="6"/>
        <end position="101"/>
    </location>
</feature>
<dbReference type="Gene3D" id="3.20.20.370">
    <property type="entry name" value="Glycoside hydrolase/deacetylase"/>
    <property type="match status" value="1"/>
</dbReference>
<dbReference type="AlphaFoldDB" id="A0A7X0HBK4"/>